<dbReference type="FunFam" id="3.40.50.300:FF:000777">
    <property type="entry name" value="tRNA (N6-adenosine(37)-N6)-threonylcarbamoyltransferase complex ATPase TsaE"/>
    <property type="match status" value="1"/>
</dbReference>
<evidence type="ECO:0000256" key="9">
    <source>
        <dbReference type="ARBA" id="ARBA00022842"/>
    </source>
</evidence>
<keyword evidence="9" id="KW-0460">Magnesium</keyword>
<evidence type="ECO:0000256" key="3">
    <source>
        <dbReference type="ARBA" id="ARBA00019010"/>
    </source>
</evidence>
<name>A0A1D2K4Q0_BROTH</name>
<comment type="subcellular location">
    <subcellularLocation>
        <location evidence="1">Cytoplasm</location>
    </subcellularLocation>
</comment>
<dbReference type="NCBIfam" id="TIGR00150">
    <property type="entry name" value="T6A_YjeE"/>
    <property type="match status" value="1"/>
</dbReference>
<dbReference type="Proteomes" id="UP000243591">
    <property type="component" value="Chromosome"/>
</dbReference>
<evidence type="ECO:0000256" key="5">
    <source>
        <dbReference type="ARBA" id="ARBA00022694"/>
    </source>
</evidence>
<comment type="similarity">
    <text evidence="2">Belongs to the TsaE family.</text>
</comment>
<dbReference type="RefSeq" id="WP_029092388.1">
    <property type="nucleotide sequence ID" value="NZ_CBCPHX010000003.1"/>
</dbReference>
<dbReference type="SUPFAM" id="SSF52540">
    <property type="entry name" value="P-loop containing nucleoside triphosphate hydrolases"/>
    <property type="match status" value="1"/>
</dbReference>
<accession>A0A1D2K4Q0</accession>
<keyword evidence="6" id="KW-0479">Metal-binding</keyword>
<dbReference type="Proteomes" id="UP000270190">
    <property type="component" value="Unassembled WGS sequence"/>
</dbReference>
<protein>
    <recommendedName>
        <fullName evidence="3">tRNA threonylcarbamoyladenosine biosynthesis protein TsaE</fullName>
    </recommendedName>
    <alternativeName>
        <fullName evidence="10">t(6)A37 threonylcarbamoyladenosine biosynthesis protein TsaE</fullName>
    </alternativeName>
</protein>
<keyword evidence="11" id="KW-0808">Transferase</keyword>
<evidence type="ECO:0000313" key="11">
    <source>
        <dbReference type="EMBL" id="ATF25398.1"/>
    </source>
</evidence>
<keyword evidence="13" id="KW-1185">Reference proteome</keyword>
<reference evidence="14" key="2">
    <citation type="submission" date="2018-04" db="EMBL/GenBank/DDBJ databases">
        <authorList>
            <person name="Illikoud N."/>
        </authorList>
    </citation>
    <scope>NUCLEOTIDE SEQUENCE [LARGE SCALE GENOMIC DNA]</scope>
</reference>
<evidence type="ECO:0000313" key="14">
    <source>
        <dbReference type="Proteomes" id="UP000270190"/>
    </source>
</evidence>
<keyword evidence="7" id="KW-0547">Nucleotide-binding</keyword>
<dbReference type="OrthoDB" id="9815896at2"/>
<dbReference type="AlphaFoldDB" id="A0A1D2K4Q0"/>
<evidence type="ECO:0000256" key="8">
    <source>
        <dbReference type="ARBA" id="ARBA00022840"/>
    </source>
</evidence>
<evidence type="ECO:0000256" key="2">
    <source>
        <dbReference type="ARBA" id="ARBA00007599"/>
    </source>
</evidence>
<reference evidence="12" key="3">
    <citation type="submission" date="2018-04" db="EMBL/GenBank/DDBJ databases">
        <authorList>
            <person name="Go L.Y."/>
            <person name="Mitchell J.A."/>
        </authorList>
    </citation>
    <scope>NUCLEOTIDE SEQUENCE</scope>
    <source>
        <strain evidence="12">BSAS1 3</strain>
    </source>
</reference>
<evidence type="ECO:0000256" key="7">
    <source>
        <dbReference type="ARBA" id="ARBA00022741"/>
    </source>
</evidence>
<evidence type="ECO:0000256" key="10">
    <source>
        <dbReference type="ARBA" id="ARBA00032441"/>
    </source>
</evidence>
<dbReference type="InterPro" id="IPR027417">
    <property type="entry name" value="P-loop_NTPase"/>
</dbReference>
<evidence type="ECO:0000256" key="4">
    <source>
        <dbReference type="ARBA" id="ARBA00022490"/>
    </source>
</evidence>
<gene>
    <name evidence="12" type="primary">tsaE</name>
    <name evidence="12" type="ORF">BTBSAS_30044</name>
    <name evidence="11" type="ORF">CNY62_02750</name>
</gene>
<keyword evidence="8" id="KW-0067">ATP-binding</keyword>
<dbReference type="STRING" id="2756.BFR44_01135"/>
<dbReference type="GO" id="GO:0016740">
    <property type="term" value="F:transferase activity"/>
    <property type="evidence" value="ECO:0007669"/>
    <property type="project" value="UniProtKB-KW"/>
</dbReference>
<keyword evidence="4" id="KW-0963">Cytoplasm</keyword>
<evidence type="ECO:0000256" key="1">
    <source>
        <dbReference type="ARBA" id="ARBA00004496"/>
    </source>
</evidence>
<dbReference type="EMBL" id="CP023483">
    <property type="protein sequence ID" value="ATF25398.1"/>
    <property type="molecule type" value="Genomic_DNA"/>
</dbReference>
<sequence length="151" mass="17145">MKTIKLASLEETERLGESIGRRLQANDCVLLEGDLGAGKTTLTKAIAIGLDIKAMVKSPTFTIIREYEGRLPLYHMDAYRLEHAEDDLGFEEYFNKDGVVVIEWAHYIAPFLPAHFLRLSLKHIAETTREITLEAEGTHYQALIEEVLAEW</sequence>
<dbReference type="Pfam" id="PF02367">
    <property type="entry name" value="TsaE"/>
    <property type="match status" value="1"/>
</dbReference>
<dbReference type="PANTHER" id="PTHR33540:SF2">
    <property type="entry name" value="TRNA THREONYLCARBAMOYLADENOSINE BIOSYNTHESIS PROTEIN TSAE"/>
    <property type="match status" value="1"/>
</dbReference>
<proteinExistence type="inferred from homology"/>
<keyword evidence="5" id="KW-0819">tRNA processing</keyword>
<organism evidence="11 13">
    <name type="scientific">Brochothrix thermosphacta</name>
    <name type="common">Microbacterium thermosphactum</name>
    <dbReference type="NCBI Taxonomy" id="2756"/>
    <lineage>
        <taxon>Bacteria</taxon>
        <taxon>Bacillati</taxon>
        <taxon>Bacillota</taxon>
        <taxon>Bacilli</taxon>
        <taxon>Bacillales</taxon>
        <taxon>Listeriaceae</taxon>
        <taxon>Brochothrix</taxon>
    </lineage>
</organism>
<dbReference type="GO" id="GO:0005737">
    <property type="term" value="C:cytoplasm"/>
    <property type="evidence" value="ECO:0007669"/>
    <property type="project" value="UniProtKB-SubCell"/>
</dbReference>
<reference evidence="11 13" key="1">
    <citation type="submission" date="2017-09" db="EMBL/GenBank/DDBJ databases">
        <title>Complete Genome Sequences of Two Strains of the Meat Spoilage Bacterium Brochothrix thermosphacta Isolated from Ground Chicken.</title>
        <authorList>
            <person name="Paoli G.C."/>
            <person name="Wijey C."/>
            <person name="Chen C.-Y."/>
            <person name="Nguyen L."/>
            <person name="Yan X."/>
            <person name="Irwin P.L."/>
        </authorList>
    </citation>
    <scope>NUCLEOTIDE SEQUENCE [LARGE SCALE GENOMIC DNA]</scope>
    <source>
        <strain evidence="11 13">BI</strain>
    </source>
</reference>
<dbReference type="GO" id="GO:0005524">
    <property type="term" value="F:ATP binding"/>
    <property type="evidence" value="ECO:0007669"/>
    <property type="project" value="UniProtKB-KW"/>
</dbReference>
<evidence type="ECO:0000313" key="13">
    <source>
        <dbReference type="Proteomes" id="UP000243591"/>
    </source>
</evidence>
<dbReference type="GO" id="GO:0046872">
    <property type="term" value="F:metal ion binding"/>
    <property type="evidence" value="ECO:0007669"/>
    <property type="project" value="UniProtKB-KW"/>
</dbReference>
<dbReference type="InterPro" id="IPR003442">
    <property type="entry name" value="T6A_TsaE"/>
</dbReference>
<dbReference type="GO" id="GO:0002949">
    <property type="term" value="P:tRNA threonylcarbamoyladenosine modification"/>
    <property type="evidence" value="ECO:0007669"/>
    <property type="project" value="InterPro"/>
</dbReference>
<dbReference type="KEGG" id="bths:CNY62_02750"/>
<dbReference type="PANTHER" id="PTHR33540">
    <property type="entry name" value="TRNA THREONYLCARBAMOYLADENOSINE BIOSYNTHESIS PROTEIN TSAE"/>
    <property type="match status" value="1"/>
</dbReference>
<evidence type="ECO:0000313" key="12">
    <source>
        <dbReference type="EMBL" id="SPP28726.1"/>
    </source>
</evidence>
<dbReference type="EMBL" id="OUNC01000023">
    <property type="protein sequence ID" value="SPP28726.1"/>
    <property type="molecule type" value="Genomic_DNA"/>
</dbReference>
<dbReference type="Gene3D" id="3.40.50.300">
    <property type="entry name" value="P-loop containing nucleotide triphosphate hydrolases"/>
    <property type="match status" value="1"/>
</dbReference>
<evidence type="ECO:0000256" key="6">
    <source>
        <dbReference type="ARBA" id="ARBA00022723"/>
    </source>
</evidence>